<sequence>MRHKRPSLITQSRMILLYHLFILINQTLPKPVQIVLVLNVNLLHPLLLL</sequence>
<accession>A0ABQ8CXN3</accession>
<gene>
    <name evidence="1" type="ORF">HID58_021867</name>
</gene>
<name>A0ABQ8CXN3_BRANA</name>
<organism evidence="1 2">
    <name type="scientific">Brassica napus</name>
    <name type="common">Rape</name>
    <dbReference type="NCBI Taxonomy" id="3708"/>
    <lineage>
        <taxon>Eukaryota</taxon>
        <taxon>Viridiplantae</taxon>
        <taxon>Streptophyta</taxon>
        <taxon>Embryophyta</taxon>
        <taxon>Tracheophyta</taxon>
        <taxon>Spermatophyta</taxon>
        <taxon>Magnoliopsida</taxon>
        <taxon>eudicotyledons</taxon>
        <taxon>Gunneridae</taxon>
        <taxon>Pentapetalae</taxon>
        <taxon>rosids</taxon>
        <taxon>malvids</taxon>
        <taxon>Brassicales</taxon>
        <taxon>Brassicaceae</taxon>
        <taxon>Brassiceae</taxon>
        <taxon>Brassica</taxon>
    </lineage>
</organism>
<dbReference type="EMBL" id="JAGKQM010000006">
    <property type="protein sequence ID" value="KAH0921849.1"/>
    <property type="molecule type" value="Genomic_DNA"/>
</dbReference>
<protein>
    <submittedName>
        <fullName evidence="1">Uncharacterized protein</fullName>
    </submittedName>
</protein>
<keyword evidence="2" id="KW-1185">Reference proteome</keyword>
<dbReference type="Proteomes" id="UP000824890">
    <property type="component" value="Unassembled WGS sequence"/>
</dbReference>
<evidence type="ECO:0000313" key="2">
    <source>
        <dbReference type="Proteomes" id="UP000824890"/>
    </source>
</evidence>
<proteinExistence type="predicted"/>
<reference evidence="1 2" key="1">
    <citation type="submission" date="2021-05" db="EMBL/GenBank/DDBJ databases">
        <title>Genome Assembly of Synthetic Allotetraploid Brassica napus Reveals Homoeologous Exchanges between Subgenomes.</title>
        <authorList>
            <person name="Davis J.T."/>
        </authorList>
    </citation>
    <scope>NUCLEOTIDE SEQUENCE [LARGE SCALE GENOMIC DNA]</scope>
    <source>
        <strain evidence="2">cv. Da-Ae</strain>
        <tissue evidence="1">Seedling</tissue>
    </source>
</reference>
<comment type="caution">
    <text evidence="1">The sequence shown here is derived from an EMBL/GenBank/DDBJ whole genome shotgun (WGS) entry which is preliminary data.</text>
</comment>
<evidence type="ECO:0000313" key="1">
    <source>
        <dbReference type="EMBL" id="KAH0921849.1"/>
    </source>
</evidence>